<dbReference type="Proteomes" id="UP000020406">
    <property type="component" value="Unassembled WGS sequence"/>
</dbReference>
<gene>
    <name evidence="1" type="ORF">AF72_07310</name>
</gene>
<organism evidence="1 2">
    <name type="scientific">Xylella taiwanensis</name>
    <dbReference type="NCBI Taxonomy" id="1444770"/>
    <lineage>
        <taxon>Bacteria</taxon>
        <taxon>Pseudomonadati</taxon>
        <taxon>Pseudomonadota</taxon>
        <taxon>Gammaproteobacteria</taxon>
        <taxon>Lysobacterales</taxon>
        <taxon>Lysobacteraceae</taxon>
        <taxon>Xylella</taxon>
    </lineage>
</organism>
<dbReference type="EMBL" id="JDSQ01000010">
    <property type="protein sequence ID" value="EWS78130.1"/>
    <property type="molecule type" value="Genomic_DNA"/>
</dbReference>
<evidence type="ECO:0000313" key="1">
    <source>
        <dbReference type="EMBL" id="EWS78130.1"/>
    </source>
</evidence>
<dbReference type="AlphaFoldDB" id="Z9JIB3"/>
<comment type="caution">
    <text evidence="1">The sequence shown here is derived from an EMBL/GenBank/DDBJ whole genome shotgun (WGS) entry which is preliminary data.</text>
</comment>
<accession>Z9JIB3</accession>
<dbReference type="PATRIC" id="fig|1444770.3.peg.1741"/>
<reference evidence="1 2" key="1">
    <citation type="journal article" date="2014" name="Genome Announc.">
        <title>Draft Genome Sequence of Xylella fastidiosa Pear Leaf Scorch Strain in Taiwan.</title>
        <authorList>
            <person name="Su C.C."/>
            <person name="Deng W.L."/>
            <person name="Jan F.J."/>
            <person name="Chang C.J."/>
            <person name="Huang H."/>
            <person name="Chen J."/>
        </authorList>
    </citation>
    <scope>NUCLEOTIDE SEQUENCE [LARGE SCALE GENOMIC DNA]</scope>
    <source>
        <strain evidence="1 2">PLS229</strain>
    </source>
</reference>
<sequence>MEYIYEGHQAYPLVFELNFISIMPPLHTRI</sequence>
<proteinExistence type="predicted"/>
<protein>
    <submittedName>
        <fullName evidence="1">Uncharacterized protein</fullName>
    </submittedName>
</protein>
<name>Z9JIB3_9GAMM</name>
<evidence type="ECO:0000313" key="2">
    <source>
        <dbReference type="Proteomes" id="UP000020406"/>
    </source>
</evidence>